<feature type="compositionally biased region" description="Basic and acidic residues" evidence="1">
    <location>
        <begin position="82"/>
        <end position="99"/>
    </location>
</feature>
<keyword evidence="3" id="KW-1185">Reference proteome</keyword>
<evidence type="ECO:0000256" key="1">
    <source>
        <dbReference type="SAM" id="MobiDB-lite"/>
    </source>
</evidence>
<gene>
    <name evidence="2" type="ORF">WR25_06091</name>
</gene>
<feature type="compositionally biased region" description="Basic and acidic residues" evidence="1">
    <location>
        <begin position="24"/>
        <end position="49"/>
    </location>
</feature>
<accession>A0A2A2K6L1</accession>
<proteinExistence type="predicted"/>
<reference evidence="2 3" key="1">
    <citation type="journal article" date="2017" name="Curr. Biol.">
        <title>Genome architecture and evolution of a unichromosomal asexual nematode.</title>
        <authorList>
            <person name="Fradin H."/>
            <person name="Zegar C."/>
            <person name="Gutwein M."/>
            <person name="Lucas J."/>
            <person name="Kovtun M."/>
            <person name="Corcoran D."/>
            <person name="Baugh L.R."/>
            <person name="Kiontke K."/>
            <person name="Gunsalus K."/>
            <person name="Fitch D.H."/>
            <person name="Piano F."/>
        </authorList>
    </citation>
    <scope>NUCLEOTIDE SEQUENCE [LARGE SCALE GENOMIC DNA]</scope>
    <source>
        <strain evidence="2">PF1309</strain>
    </source>
</reference>
<feature type="region of interest" description="Disordered" evidence="1">
    <location>
        <begin position="1"/>
        <end position="99"/>
    </location>
</feature>
<name>A0A2A2K6L1_9BILA</name>
<dbReference type="EMBL" id="LIAE01009493">
    <property type="protein sequence ID" value="PAV69545.1"/>
    <property type="molecule type" value="Genomic_DNA"/>
</dbReference>
<organism evidence="2 3">
    <name type="scientific">Diploscapter pachys</name>
    <dbReference type="NCBI Taxonomy" id="2018661"/>
    <lineage>
        <taxon>Eukaryota</taxon>
        <taxon>Metazoa</taxon>
        <taxon>Ecdysozoa</taxon>
        <taxon>Nematoda</taxon>
        <taxon>Chromadorea</taxon>
        <taxon>Rhabditida</taxon>
        <taxon>Rhabditina</taxon>
        <taxon>Rhabditomorpha</taxon>
        <taxon>Rhabditoidea</taxon>
        <taxon>Rhabditidae</taxon>
        <taxon>Diploscapter</taxon>
    </lineage>
</organism>
<sequence length="156" mass="16200">MTRECRMTGVSGLGGCDDAIEVGQDDRDAERDGGGADIAVDRLEIRPEIDTGGGEHAVPDQAAGEGPDQEAPQRHAGHARGQRHERAEGGHEAEHEHHAAAALAEEAVELFDILPLHRQPAAVTFDEGAEALVADVAADEIPEVIARGGAGGAPQD</sequence>
<dbReference type="Proteomes" id="UP000218231">
    <property type="component" value="Unassembled WGS sequence"/>
</dbReference>
<evidence type="ECO:0000313" key="3">
    <source>
        <dbReference type="Proteomes" id="UP000218231"/>
    </source>
</evidence>
<comment type="caution">
    <text evidence="2">The sequence shown here is derived from an EMBL/GenBank/DDBJ whole genome shotgun (WGS) entry which is preliminary data.</text>
</comment>
<dbReference type="AlphaFoldDB" id="A0A2A2K6L1"/>
<protein>
    <submittedName>
        <fullName evidence="2">Uncharacterized protein</fullName>
    </submittedName>
</protein>
<evidence type="ECO:0000313" key="2">
    <source>
        <dbReference type="EMBL" id="PAV69545.1"/>
    </source>
</evidence>